<keyword evidence="12" id="KW-1185">Reference proteome</keyword>
<feature type="compositionally biased region" description="Low complexity" evidence="8">
    <location>
        <begin position="20"/>
        <end position="33"/>
    </location>
</feature>
<feature type="domain" description="OAR" evidence="10">
    <location>
        <begin position="505"/>
        <end position="518"/>
    </location>
</feature>
<dbReference type="Pfam" id="PF00046">
    <property type="entry name" value="Homeodomain"/>
    <property type="match status" value="1"/>
</dbReference>
<dbReference type="InterPro" id="IPR001356">
    <property type="entry name" value="HD"/>
</dbReference>
<dbReference type="PANTHER" id="PTHR46255">
    <property type="entry name" value="SHORT STATURE HOMEOBOX"/>
    <property type="match status" value="1"/>
</dbReference>
<reference evidence="12" key="1">
    <citation type="submission" date="2015-02" db="EMBL/GenBank/DDBJ databases">
        <title>Genome sequencing for Strongylocentrotus purpuratus.</title>
        <authorList>
            <person name="Murali S."/>
            <person name="Liu Y."/>
            <person name="Vee V."/>
            <person name="English A."/>
            <person name="Wang M."/>
            <person name="Skinner E."/>
            <person name="Han Y."/>
            <person name="Muzny D.M."/>
            <person name="Worley K.C."/>
            <person name="Gibbs R.A."/>
        </authorList>
    </citation>
    <scope>NUCLEOTIDE SEQUENCE</scope>
</reference>
<dbReference type="EnsemblMetazoa" id="XM_030982626">
    <property type="protein sequence ID" value="XP_030838486"/>
    <property type="gene ID" value="LOC115922877"/>
</dbReference>
<name>A0A7M7NLP6_STRPU</name>
<dbReference type="InterPro" id="IPR009057">
    <property type="entry name" value="Homeodomain-like_sf"/>
</dbReference>
<feature type="compositionally biased region" description="Basic and acidic residues" evidence="8">
    <location>
        <begin position="151"/>
        <end position="178"/>
    </location>
</feature>
<dbReference type="GO" id="GO:0000981">
    <property type="term" value="F:DNA-binding transcription factor activity, RNA polymerase II-specific"/>
    <property type="evidence" value="ECO:0000318"/>
    <property type="project" value="GO_Central"/>
</dbReference>
<dbReference type="OMA" id="AHAPPFM"/>
<feature type="DNA-binding region" description="Homeobox" evidence="6">
    <location>
        <begin position="325"/>
        <end position="384"/>
    </location>
</feature>
<evidence type="ECO:0000313" key="11">
    <source>
        <dbReference type="EnsemblMetazoa" id="XP_030838486"/>
    </source>
</evidence>
<feature type="region of interest" description="Disordered" evidence="8">
    <location>
        <begin position="267"/>
        <end position="286"/>
    </location>
</feature>
<feature type="region of interest" description="Disordered" evidence="8">
    <location>
        <begin position="59"/>
        <end position="84"/>
    </location>
</feature>
<evidence type="ECO:0000256" key="5">
    <source>
        <dbReference type="ARBA" id="ARBA00023242"/>
    </source>
</evidence>
<dbReference type="OrthoDB" id="6159439at2759"/>
<dbReference type="PROSITE" id="PS50071">
    <property type="entry name" value="HOMEOBOX_2"/>
    <property type="match status" value="1"/>
</dbReference>
<feature type="compositionally biased region" description="Polar residues" evidence="8">
    <location>
        <begin position="75"/>
        <end position="84"/>
    </location>
</feature>
<evidence type="ECO:0000259" key="10">
    <source>
        <dbReference type="PROSITE" id="PS50803"/>
    </source>
</evidence>
<dbReference type="FunFam" id="1.10.10.60:FF:000057">
    <property type="entry name" value="Short stature homeobox 2"/>
    <property type="match status" value="1"/>
</dbReference>
<dbReference type="GO" id="GO:1990837">
    <property type="term" value="F:sequence-specific double-stranded DNA binding"/>
    <property type="evidence" value="ECO:0000318"/>
    <property type="project" value="GO_Central"/>
</dbReference>
<evidence type="ECO:0000256" key="2">
    <source>
        <dbReference type="ARBA" id="ARBA00022473"/>
    </source>
</evidence>
<keyword evidence="2" id="KW-0217">Developmental protein</keyword>
<dbReference type="GO" id="GO:0006357">
    <property type="term" value="P:regulation of transcription by RNA polymerase II"/>
    <property type="evidence" value="ECO:0000318"/>
    <property type="project" value="GO_Central"/>
</dbReference>
<dbReference type="SMART" id="SM00389">
    <property type="entry name" value="HOX"/>
    <property type="match status" value="1"/>
</dbReference>
<sequence>MEGLQAFVDKSFEGHDAKFAPKSSPSSSTASSTVRGRPLASIQKCSAWLSLIGNTSGTLASTSGPCPTQRKGRHATTSSGMSPSTTLASFLPRSRGLTGFGQSLGSPPKLCSPRQGVALSDTAVLRGSDATLAHQGLKPVPLTVRKRHVDCTLEEKHPKRPKTDENGDDETMSKDHVSPNDSYDSVAIVTSDTNRADGRVLVKDNDVTLPADTLSPNLPRSNPKTLSNLPTPLSVTRRSPECLSNFDDVSIPVTININNGVSPLDRAGSDVGCDSPTSHNSDDRCDSISPPDVMASSADVSASGILSTVNPSSSAAAAAAGKLKQRRSRTNFTAEQLSELEKLFDETHYPDAFMREELSRKLCLSEARVQVWFQNRRAKCRKQENHNGTPVGSSASVDTCRVAPYLSMGSLRMPFERVQEQLQLNIKSPSAPSASSPSSIASPLSPHRTIPATAAHHAPFPPPSLLAHAPPFMFFPPPPYAFPLATLMGSMLARGASVTSSSKSSSIADLRLKARQHAAALGLQAFITP</sequence>
<feature type="region of interest" description="Disordered" evidence="8">
    <location>
        <begin position="426"/>
        <end position="447"/>
    </location>
</feature>
<evidence type="ECO:0000256" key="3">
    <source>
        <dbReference type="ARBA" id="ARBA00023125"/>
    </source>
</evidence>
<accession>A0A7M7NLP6</accession>
<organism evidence="11 12">
    <name type="scientific">Strongylocentrotus purpuratus</name>
    <name type="common">Purple sea urchin</name>
    <dbReference type="NCBI Taxonomy" id="7668"/>
    <lineage>
        <taxon>Eukaryota</taxon>
        <taxon>Metazoa</taxon>
        <taxon>Echinodermata</taxon>
        <taxon>Eleutherozoa</taxon>
        <taxon>Echinozoa</taxon>
        <taxon>Echinoidea</taxon>
        <taxon>Euechinoidea</taxon>
        <taxon>Echinacea</taxon>
        <taxon>Camarodonta</taxon>
        <taxon>Echinidea</taxon>
        <taxon>Strongylocentrotidae</taxon>
        <taxon>Strongylocentrotus</taxon>
    </lineage>
</organism>
<evidence type="ECO:0000256" key="1">
    <source>
        <dbReference type="ARBA" id="ARBA00004123"/>
    </source>
</evidence>
<protein>
    <submittedName>
        <fullName evidence="11">Uncharacterized protein</fullName>
    </submittedName>
</protein>
<evidence type="ECO:0000256" key="7">
    <source>
        <dbReference type="RuleBase" id="RU000682"/>
    </source>
</evidence>
<comment type="subcellular location">
    <subcellularLocation>
        <location evidence="1 6 7">Nucleus</location>
    </subcellularLocation>
</comment>
<dbReference type="GeneID" id="115922877"/>
<evidence type="ECO:0000256" key="8">
    <source>
        <dbReference type="SAM" id="MobiDB-lite"/>
    </source>
</evidence>
<dbReference type="KEGG" id="spu:115922877"/>
<dbReference type="PROSITE" id="PS50803">
    <property type="entry name" value="OAR"/>
    <property type="match status" value="1"/>
</dbReference>
<evidence type="ECO:0000256" key="6">
    <source>
        <dbReference type="PROSITE-ProRule" id="PRU00108"/>
    </source>
</evidence>
<dbReference type="CDD" id="cd00086">
    <property type="entry name" value="homeodomain"/>
    <property type="match status" value="1"/>
</dbReference>
<feature type="region of interest" description="Disordered" evidence="8">
    <location>
        <begin position="15"/>
        <end position="36"/>
    </location>
</feature>
<evidence type="ECO:0000256" key="4">
    <source>
        <dbReference type="ARBA" id="ARBA00023155"/>
    </source>
</evidence>
<dbReference type="InterPro" id="IPR003654">
    <property type="entry name" value="OAR_dom"/>
</dbReference>
<dbReference type="RefSeq" id="XP_030838486.1">
    <property type="nucleotide sequence ID" value="XM_030982626.1"/>
</dbReference>
<evidence type="ECO:0000313" key="12">
    <source>
        <dbReference type="Proteomes" id="UP000007110"/>
    </source>
</evidence>
<keyword evidence="4 6" id="KW-0371">Homeobox</keyword>
<feature type="region of interest" description="Disordered" evidence="8">
    <location>
        <begin position="209"/>
        <end position="233"/>
    </location>
</feature>
<feature type="region of interest" description="Disordered" evidence="8">
    <location>
        <begin position="151"/>
        <end position="185"/>
    </location>
</feature>
<dbReference type="InterPro" id="IPR052631">
    <property type="entry name" value="Paired_homeobox_Bicoid"/>
</dbReference>
<dbReference type="PANTHER" id="PTHR46255:SF3">
    <property type="entry name" value="HOMEOBOX DOMAIN-CONTAINING PROTEIN"/>
    <property type="match status" value="1"/>
</dbReference>
<dbReference type="GO" id="GO:0005634">
    <property type="term" value="C:nucleus"/>
    <property type="evidence" value="ECO:0000318"/>
    <property type="project" value="GO_Central"/>
</dbReference>
<dbReference type="InParanoid" id="A0A7M7NLP6"/>
<evidence type="ECO:0000259" key="9">
    <source>
        <dbReference type="PROSITE" id="PS50071"/>
    </source>
</evidence>
<feature type="compositionally biased region" description="Low complexity" evidence="8">
    <location>
        <begin position="428"/>
        <end position="447"/>
    </location>
</feature>
<dbReference type="Pfam" id="PF03826">
    <property type="entry name" value="OAR"/>
    <property type="match status" value="1"/>
</dbReference>
<dbReference type="Gene3D" id="1.10.10.60">
    <property type="entry name" value="Homeodomain-like"/>
    <property type="match status" value="1"/>
</dbReference>
<keyword evidence="5 6" id="KW-0539">Nucleus</keyword>
<dbReference type="InterPro" id="IPR017970">
    <property type="entry name" value="Homeobox_CS"/>
</dbReference>
<dbReference type="AlphaFoldDB" id="A0A7M7NLP6"/>
<feature type="compositionally biased region" description="Polar residues" evidence="8">
    <location>
        <begin position="214"/>
        <end position="233"/>
    </location>
</feature>
<proteinExistence type="predicted"/>
<feature type="domain" description="Homeobox" evidence="9">
    <location>
        <begin position="323"/>
        <end position="383"/>
    </location>
</feature>
<reference evidence="11" key="2">
    <citation type="submission" date="2021-01" db="UniProtKB">
        <authorList>
            <consortium name="EnsemblMetazoa"/>
        </authorList>
    </citation>
    <scope>IDENTIFICATION</scope>
</reference>
<dbReference type="SUPFAM" id="SSF46689">
    <property type="entry name" value="Homeodomain-like"/>
    <property type="match status" value="1"/>
</dbReference>
<keyword evidence="3 6" id="KW-0238">DNA-binding</keyword>
<dbReference type="Proteomes" id="UP000007110">
    <property type="component" value="Unassembled WGS sequence"/>
</dbReference>
<dbReference type="PROSITE" id="PS00027">
    <property type="entry name" value="HOMEOBOX_1"/>
    <property type="match status" value="1"/>
</dbReference>